<feature type="region of interest" description="Disordered" evidence="1">
    <location>
        <begin position="189"/>
        <end position="302"/>
    </location>
</feature>
<dbReference type="EMBL" id="BQNB010012503">
    <property type="protein sequence ID" value="GJT04351.1"/>
    <property type="molecule type" value="Genomic_DNA"/>
</dbReference>
<evidence type="ECO:0000313" key="3">
    <source>
        <dbReference type="Proteomes" id="UP001151760"/>
    </source>
</evidence>
<keyword evidence="3" id="KW-1185">Reference proteome</keyword>
<feature type="compositionally biased region" description="Basic and acidic residues" evidence="1">
    <location>
        <begin position="244"/>
        <end position="253"/>
    </location>
</feature>
<feature type="compositionally biased region" description="Low complexity" evidence="1">
    <location>
        <begin position="286"/>
        <end position="302"/>
    </location>
</feature>
<evidence type="ECO:0000313" key="2">
    <source>
        <dbReference type="EMBL" id="GJT04351.1"/>
    </source>
</evidence>
<dbReference type="Proteomes" id="UP001151760">
    <property type="component" value="Unassembled WGS sequence"/>
</dbReference>
<feature type="compositionally biased region" description="Acidic residues" evidence="1">
    <location>
        <begin position="214"/>
        <end position="243"/>
    </location>
</feature>
<name>A0ABQ5ASS8_9ASTR</name>
<reference evidence="2" key="1">
    <citation type="journal article" date="2022" name="Int. J. Mol. Sci.">
        <title>Draft Genome of Tanacetum Coccineum: Genomic Comparison of Closely Related Tanacetum-Family Plants.</title>
        <authorList>
            <person name="Yamashiro T."/>
            <person name="Shiraishi A."/>
            <person name="Nakayama K."/>
            <person name="Satake H."/>
        </authorList>
    </citation>
    <scope>NUCLEOTIDE SEQUENCE</scope>
</reference>
<sequence length="302" mass="33586">MFLFKWSSSFSISPNLGSIVSTCYDRLLWAIVGLGVSLAAAARTLSNLHTQVCNNGLGSLCMGVVDDRTADAISLIHKPRCALGLGGRLTLRNVYWLLDPLAPWDHGNYYGGRTWCLLLVAVWKLLGVDNWSNTCIPLVNAGELPEMDPYEEVAQQRQVPPLLPAYVPDPIFVLEPEHLEYHAPSDDDIQVEDQPYADDASPTAESPGYIADSDSMEEDTDEDFIDYPYEPEDGEEDDDEDPEKDPKEDHSEEHEPEDDDDNDDTDDKDEEPIENEEEEEHIALADSSIVPVVDPIPSVGIQ</sequence>
<feature type="compositionally biased region" description="Acidic residues" evidence="1">
    <location>
        <begin position="254"/>
        <end position="280"/>
    </location>
</feature>
<gene>
    <name evidence="2" type="ORF">Tco_0838813</name>
</gene>
<organism evidence="2 3">
    <name type="scientific">Tanacetum coccineum</name>
    <dbReference type="NCBI Taxonomy" id="301880"/>
    <lineage>
        <taxon>Eukaryota</taxon>
        <taxon>Viridiplantae</taxon>
        <taxon>Streptophyta</taxon>
        <taxon>Embryophyta</taxon>
        <taxon>Tracheophyta</taxon>
        <taxon>Spermatophyta</taxon>
        <taxon>Magnoliopsida</taxon>
        <taxon>eudicotyledons</taxon>
        <taxon>Gunneridae</taxon>
        <taxon>Pentapetalae</taxon>
        <taxon>asterids</taxon>
        <taxon>campanulids</taxon>
        <taxon>Asterales</taxon>
        <taxon>Asteraceae</taxon>
        <taxon>Asteroideae</taxon>
        <taxon>Anthemideae</taxon>
        <taxon>Anthemidinae</taxon>
        <taxon>Tanacetum</taxon>
    </lineage>
</organism>
<accession>A0ABQ5ASS8</accession>
<evidence type="ECO:0000256" key="1">
    <source>
        <dbReference type="SAM" id="MobiDB-lite"/>
    </source>
</evidence>
<proteinExistence type="predicted"/>
<comment type="caution">
    <text evidence="2">The sequence shown here is derived from an EMBL/GenBank/DDBJ whole genome shotgun (WGS) entry which is preliminary data.</text>
</comment>
<protein>
    <submittedName>
        <fullName evidence="2">Uncharacterized protein</fullName>
    </submittedName>
</protein>
<reference evidence="2" key="2">
    <citation type="submission" date="2022-01" db="EMBL/GenBank/DDBJ databases">
        <authorList>
            <person name="Yamashiro T."/>
            <person name="Shiraishi A."/>
            <person name="Satake H."/>
            <person name="Nakayama K."/>
        </authorList>
    </citation>
    <scope>NUCLEOTIDE SEQUENCE</scope>
</reference>